<evidence type="ECO:0000313" key="2">
    <source>
        <dbReference type="Proteomes" id="UP001500831"/>
    </source>
</evidence>
<name>A0ABN3VXZ3_9ACTN</name>
<proteinExistence type="predicted"/>
<protein>
    <submittedName>
        <fullName evidence="1">Uncharacterized protein</fullName>
    </submittedName>
</protein>
<organism evidence="1 2">
    <name type="scientific">Streptosporangium fragile</name>
    <dbReference type="NCBI Taxonomy" id="46186"/>
    <lineage>
        <taxon>Bacteria</taxon>
        <taxon>Bacillati</taxon>
        <taxon>Actinomycetota</taxon>
        <taxon>Actinomycetes</taxon>
        <taxon>Streptosporangiales</taxon>
        <taxon>Streptosporangiaceae</taxon>
        <taxon>Streptosporangium</taxon>
    </lineage>
</organism>
<comment type="caution">
    <text evidence="1">The sequence shown here is derived from an EMBL/GenBank/DDBJ whole genome shotgun (WGS) entry which is preliminary data.</text>
</comment>
<dbReference type="Proteomes" id="UP001500831">
    <property type="component" value="Unassembled WGS sequence"/>
</dbReference>
<reference evidence="1 2" key="1">
    <citation type="journal article" date="2019" name="Int. J. Syst. Evol. Microbiol.">
        <title>The Global Catalogue of Microorganisms (GCM) 10K type strain sequencing project: providing services to taxonomists for standard genome sequencing and annotation.</title>
        <authorList>
            <consortium name="The Broad Institute Genomics Platform"/>
            <consortium name="The Broad Institute Genome Sequencing Center for Infectious Disease"/>
            <person name="Wu L."/>
            <person name="Ma J."/>
        </authorList>
    </citation>
    <scope>NUCLEOTIDE SEQUENCE [LARGE SCALE GENOMIC DNA]</scope>
    <source>
        <strain evidence="1 2">JCM 6242</strain>
    </source>
</reference>
<sequence>MQALLAGELDQGRVPHRAGEVQVQMGLGQFGEGTWHFNMVPYRRDRVVIFGLNLAVRSRVGEGERGPR</sequence>
<evidence type="ECO:0000313" key="1">
    <source>
        <dbReference type="EMBL" id="GAA2865297.1"/>
    </source>
</evidence>
<dbReference type="EMBL" id="BAAAVI010000014">
    <property type="protein sequence ID" value="GAA2865297.1"/>
    <property type="molecule type" value="Genomic_DNA"/>
</dbReference>
<accession>A0ABN3VXZ3</accession>
<keyword evidence="2" id="KW-1185">Reference proteome</keyword>
<gene>
    <name evidence="1" type="ORF">GCM10010517_24620</name>
</gene>